<reference evidence="1" key="1">
    <citation type="submission" date="2017-01" db="EMBL/GenBank/DDBJ databases">
        <authorList>
            <person name="Assis F.L."/>
            <person name="Abrahao J.S."/>
            <person name="Silva L."/>
            <person name="Khalil J.B."/>
            <person name="Rodrigues R."/>
            <person name="Silva L.S."/>
            <person name="Arantes T."/>
            <person name="Boratto P."/>
            <person name="Andrade M."/>
            <person name="Kroon E.G."/>
            <person name="Ribeiro B."/>
            <person name="Bergier I."/>
            <person name="Seligmann H."/>
            <person name="Ghigo E."/>
            <person name="Colson P."/>
            <person name="Levasseur A."/>
            <person name="Raoult D."/>
            <person name="Scola B.L."/>
        </authorList>
    </citation>
    <scope>NUCLEOTIDE SEQUENCE</scope>
    <source>
        <strain evidence="1">Soda lake</strain>
    </source>
</reference>
<dbReference type="KEGG" id="vg:80518858"/>
<protein>
    <submittedName>
        <fullName evidence="1">Putative orfan</fullName>
    </submittedName>
</protein>
<name>A0A6N1NNA7_9VIRU</name>
<sequence length="427" mass="49994">MIIKDTIFDTYRICESSHLIYDIDNTIHRNSELSVKIANNDNHIFIELSLNCYNSIEYIYIGNREINLDYYKCCIRVGENSNKIIIGGIIISKYDFNYDDNTVVITFKKKHKYYDKILKIYCLDSHTTYFSVLSLFDNIIENNKIHKKNNKHKSSKLISEMDKLNYLNESVCNEIKNISIKTKNYSSNCMDNTSTISTDSNDSDGDIFCVDSESSDDNNDNIKNKININSDTYKPILIQNNDIYVNTYNDEYSSNESNAIIKSKENKKKLKKKVKQNIPINIGDIDEDLKKKYIERLKKEAMRELSNNSIKNLNGKKKYPKENNVKNIKIIKQKKNIKYNVKMDELATYNNIYKNRYQTKNIDHELNCLLKDIQIKYLEIKKKLISKEISSITPFIEYVNDIIIRFKNNYGDVLGTSLLTIMSYLVI</sequence>
<organism evidence="1">
    <name type="scientific">Tupanvirus soda lake</name>
    <dbReference type="NCBI Taxonomy" id="2126985"/>
    <lineage>
        <taxon>Viruses</taxon>
        <taxon>Varidnaviria</taxon>
        <taxon>Bamfordvirae</taxon>
        <taxon>Nucleocytoviricota</taxon>
        <taxon>Megaviricetes</taxon>
        <taxon>Imitervirales</taxon>
        <taxon>Mimiviridae</taxon>
        <taxon>Megamimivirinae</taxon>
        <taxon>Tupanvirus</taxon>
        <taxon>Tupanvirus salinum</taxon>
    </lineage>
</organism>
<dbReference type="RefSeq" id="YP_010782094.1">
    <property type="nucleotide sequence ID" value="NC_075039.1"/>
</dbReference>
<reference evidence="1" key="2">
    <citation type="journal article" date="2018" name="Nat. Commun.">
        <title>Tailed giant Tupanvirus possesses the most complete translational apparatus of the known virosphere.</title>
        <authorList>
            <person name="Abrahao J."/>
            <person name="Silva L."/>
            <person name="Silva L.S."/>
            <person name="Khalil J.Y.B."/>
            <person name="Rodrigues R."/>
            <person name="Arantes T."/>
            <person name="Assis F."/>
            <person name="Boratto P."/>
            <person name="Andrade M."/>
            <person name="Kroon E.G."/>
            <person name="Ribeiro B."/>
            <person name="Bergier I."/>
            <person name="Seligmann H."/>
            <person name="Ghigo E."/>
            <person name="Colson P."/>
            <person name="Levasseur A."/>
            <person name="Kroemer G."/>
            <person name="Raoult D."/>
            <person name="La Scola B."/>
        </authorList>
    </citation>
    <scope>NUCLEOTIDE SEQUENCE [LARGE SCALE GENOMIC DNA]</scope>
    <source>
        <strain evidence="1">Soda lake</strain>
    </source>
</reference>
<evidence type="ECO:0000313" key="1">
    <source>
        <dbReference type="EMBL" id="QKU35430.1"/>
    </source>
</evidence>
<dbReference type="EMBL" id="KY523104">
    <property type="protein sequence ID" value="QKU35430.1"/>
    <property type="molecule type" value="Genomic_DNA"/>
</dbReference>
<accession>A0A6N1NNA7</accession>
<proteinExistence type="predicted"/>
<dbReference type="GeneID" id="80518858"/>